<evidence type="ECO:0000313" key="2">
    <source>
        <dbReference type="Proteomes" id="UP000807769"/>
    </source>
</evidence>
<sequence length="261" mass="29487">MTFGEHNPTEEDLVDRLDEIVTYLQSYPPDVRLKAMHGSYGETPNPITLPHYCLMYQMPWQAVSIQERQHLPLEFSLNADICELIQKCDTDESQSLDSLIYFLLKVVIIHELAHVVMYTFVSQDTPQRFHGNGPLEANAARGEAGDSMEMEMIGGEVNLAIPSDYTIQTINPSDLIIVVRMTRGNEECKILNVNTSNLTDIASGNWSHIHNLPTQPFPNDFQDTKLKSKLPSLPAPSSSHHLCSYIIWEPWSDPNIPGVKR</sequence>
<proteinExistence type="predicted"/>
<accession>A0A9P7EHJ2</accession>
<dbReference type="Proteomes" id="UP000807769">
    <property type="component" value="Unassembled WGS sequence"/>
</dbReference>
<dbReference type="OrthoDB" id="2979215at2759"/>
<keyword evidence="2" id="KW-1185">Reference proteome</keyword>
<evidence type="ECO:0000313" key="1">
    <source>
        <dbReference type="EMBL" id="KAG1821030.1"/>
    </source>
</evidence>
<dbReference type="AlphaFoldDB" id="A0A9P7EHJ2"/>
<dbReference type="EMBL" id="JABBWG010000007">
    <property type="protein sequence ID" value="KAG1821030.1"/>
    <property type="molecule type" value="Genomic_DNA"/>
</dbReference>
<name>A0A9P7EHJ2_9AGAM</name>
<dbReference type="GeneID" id="64633679"/>
<reference evidence="1" key="1">
    <citation type="journal article" date="2020" name="New Phytol.">
        <title>Comparative genomics reveals dynamic genome evolution in host specialist ectomycorrhizal fungi.</title>
        <authorList>
            <person name="Lofgren L.A."/>
            <person name="Nguyen N.H."/>
            <person name="Vilgalys R."/>
            <person name="Ruytinx J."/>
            <person name="Liao H.L."/>
            <person name="Branco S."/>
            <person name="Kuo A."/>
            <person name="LaButti K."/>
            <person name="Lipzen A."/>
            <person name="Andreopoulos W."/>
            <person name="Pangilinan J."/>
            <person name="Riley R."/>
            <person name="Hundley H."/>
            <person name="Na H."/>
            <person name="Barry K."/>
            <person name="Grigoriev I.V."/>
            <person name="Stajich J.E."/>
            <person name="Kennedy P.G."/>
        </authorList>
    </citation>
    <scope>NUCLEOTIDE SEQUENCE</scope>
    <source>
        <strain evidence="1">MN1</strain>
    </source>
</reference>
<evidence type="ECO:0008006" key="3">
    <source>
        <dbReference type="Google" id="ProtNLM"/>
    </source>
</evidence>
<organism evidence="1 2">
    <name type="scientific">Suillus subaureus</name>
    <dbReference type="NCBI Taxonomy" id="48587"/>
    <lineage>
        <taxon>Eukaryota</taxon>
        <taxon>Fungi</taxon>
        <taxon>Dikarya</taxon>
        <taxon>Basidiomycota</taxon>
        <taxon>Agaricomycotina</taxon>
        <taxon>Agaricomycetes</taxon>
        <taxon>Agaricomycetidae</taxon>
        <taxon>Boletales</taxon>
        <taxon>Suillineae</taxon>
        <taxon>Suillaceae</taxon>
        <taxon>Suillus</taxon>
    </lineage>
</organism>
<protein>
    <recommendedName>
        <fullName evidence="3">SprT-like domain-containing protein</fullName>
    </recommendedName>
</protein>
<gene>
    <name evidence="1" type="ORF">BJ212DRAFT_1478130</name>
</gene>
<dbReference type="RefSeq" id="XP_041196097.1">
    <property type="nucleotide sequence ID" value="XM_041339663.1"/>
</dbReference>
<comment type="caution">
    <text evidence="1">The sequence shown here is derived from an EMBL/GenBank/DDBJ whole genome shotgun (WGS) entry which is preliminary data.</text>
</comment>